<evidence type="ECO:0000313" key="3">
    <source>
        <dbReference type="Proteomes" id="UP001054945"/>
    </source>
</evidence>
<feature type="region of interest" description="Disordered" evidence="1">
    <location>
        <begin position="43"/>
        <end position="74"/>
    </location>
</feature>
<evidence type="ECO:0000313" key="2">
    <source>
        <dbReference type="EMBL" id="GIX86431.1"/>
    </source>
</evidence>
<name>A0AAV4NNS7_CAEEX</name>
<protein>
    <submittedName>
        <fullName evidence="2">Uncharacterized protein</fullName>
    </submittedName>
</protein>
<reference evidence="2 3" key="1">
    <citation type="submission" date="2021-06" db="EMBL/GenBank/DDBJ databases">
        <title>Caerostris extrusa draft genome.</title>
        <authorList>
            <person name="Kono N."/>
            <person name="Arakawa K."/>
        </authorList>
    </citation>
    <scope>NUCLEOTIDE SEQUENCE [LARGE SCALE GENOMIC DNA]</scope>
</reference>
<dbReference type="AlphaFoldDB" id="A0AAV4NNS7"/>
<feature type="compositionally biased region" description="Polar residues" evidence="1">
    <location>
        <begin position="64"/>
        <end position="74"/>
    </location>
</feature>
<sequence>MLCWGSSYTRGLAWFTLNQNRPGQRWPSINTAHCSVMETNSNEKLHTAPGDHPLPALIRPPANTPLNQRSETRL</sequence>
<dbReference type="Proteomes" id="UP001054945">
    <property type="component" value="Unassembled WGS sequence"/>
</dbReference>
<dbReference type="EMBL" id="BPLR01021141">
    <property type="protein sequence ID" value="GIX86431.1"/>
    <property type="molecule type" value="Genomic_DNA"/>
</dbReference>
<gene>
    <name evidence="2" type="ORF">CEXT_79181</name>
</gene>
<keyword evidence="3" id="KW-1185">Reference proteome</keyword>
<proteinExistence type="predicted"/>
<evidence type="ECO:0000256" key="1">
    <source>
        <dbReference type="SAM" id="MobiDB-lite"/>
    </source>
</evidence>
<comment type="caution">
    <text evidence="2">The sequence shown here is derived from an EMBL/GenBank/DDBJ whole genome shotgun (WGS) entry which is preliminary data.</text>
</comment>
<organism evidence="2 3">
    <name type="scientific">Caerostris extrusa</name>
    <name type="common">Bark spider</name>
    <name type="synonym">Caerostris bankana</name>
    <dbReference type="NCBI Taxonomy" id="172846"/>
    <lineage>
        <taxon>Eukaryota</taxon>
        <taxon>Metazoa</taxon>
        <taxon>Ecdysozoa</taxon>
        <taxon>Arthropoda</taxon>
        <taxon>Chelicerata</taxon>
        <taxon>Arachnida</taxon>
        <taxon>Araneae</taxon>
        <taxon>Araneomorphae</taxon>
        <taxon>Entelegynae</taxon>
        <taxon>Araneoidea</taxon>
        <taxon>Araneidae</taxon>
        <taxon>Caerostris</taxon>
    </lineage>
</organism>
<accession>A0AAV4NNS7</accession>